<proteinExistence type="predicted"/>
<dbReference type="InterPro" id="IPR052579">
    <property type="entry name" value="Zinc_finger_SWIM"/>
</dbReference>
<dbReference type="PANTHER" id="PTHR31569">
    <property type="entry name" value="SWIM-TYPE DOMAIN-CONTAINING PROTEIN"/>
    <property type="match status" value="1"/>
</dbReference>
<dbReference type="PANTHER" id="PTHR31569:SF4">
    <property type="entry name" value="SWIM-TYPE DOMAIN-CONTAINING PROTEIN"/>
    <property type="match status" value="1"/>
</dbReference>
<accession>A0A976FHS9</accession>
<feature type="region of interest" description="Disordered" evidence="1">
    <location>
        <begin position="1728"/>
        <end position="1750"/>
    </location>
</feature>
<dbReference type="GeneID" id="94344220"/>
<evidence type="ECO:0000313" key="2">
    <source>
        <dbReference type="EMBL" id="TDH66801.1"/>
    </source>
</evidence>
<evidence type="ECO:0000256" key="1">
    <source>
        <dbReference type="SAM" id="MobiDB-lite"/>
    </source>
</evidence>
<comment type="caution">
    <text evidence="2">The sequence shown here is derived from an EMBL/GenBank/DDBJ whole genome shotgun (WGS) entry which is preliminary data.</text>
</comment>
<sequence>MALKRGRSSSLIHDARSAKRGCSETIDRFLQLDAEPTEGITCTGTLTNTVITATDSDMPTVEKNATLNAAAAIPSGTDTIETEKVSAAGQLHQPSGIMTNAASLREFIVAAPEFEAIHDSWEAFDEALKAYGHLTFQLYVIRSTTSVKRRNLKIIENVRKGDLRTEITELGKFRGNKSSQMVDKILIPEHYQWYSKSLKCTHGWKERHRGIGKRGSGVVRSTSCSAKMCVTLQHRGHDPTNWKVVVTKHVRTHNHQLSKELFMYYTENRRIYDTDLLAVSGDTIGAAPSSVDVRNAKCSMANDHASHRSGLHAIYSSSEDQSQHHQASSIVFRMLDSSSTQNYIEDRTNKHLVPHLEASNGYFARANESTPMPPMGTLILTPGTVPSTAMDGGGYCVPRVSIKVHACWTAFHDYVAQYAFDTAQIFRTRSTVSVAARNARILASLAAKTRSEDHGVASYASYATAAPTSRLFPDEFKWFSKLLICTYGWKRRVRGKALKSGEHGSGPCPAMMLARLERNVDGMWQVVINRQVPEHNHELGGHVNDNVAKTYRIGGIADVLSPARSLHTDSILQTSSNDNSILLKLHPITTPSSVDDIQMATSNQREIVVRVPRLQSVFKSWDAFHASLKSYSDATYQLYRTRTTSSVQGRNQKIAQMKCRDDKNFDNNGNVSDSETELSEVTAARKIPESWRWYSKTLTCTHGWKERHRGSGKRNAHGVRSTSCPVKICATVQYHKCSKRQVNSSPLIESENTTSDRCWRVVVTKHVVDHNHNLSRELYQYYCENRRIYDPELLAIDTSTSSSVDSRDKFPDSGGISPEYHLHGIQLLSHSSVLPMQFEAGQTETVSHLQLFATSRSSQSGSIETNAVALSASNPSQNVSSVVLVPYSPSIFCLPSQAHVQQPKVQYQFEHKQCTVAASTDAATGYKVIQAAQTDQNVALLAPVAKPSFTPPNVVLLKNAGLALSGAVLSNGTNVASVPCRIHGASGETQGNVASTDARIAQCTCCWIPGGNCISIVPAIEPLSSTDLSLEADNRTLLYADEIEGFWKPSSNSEIEKMTTESGAMMWRVPRIMRRYPSWETFHKYLDEYSAATFQLYRVRTTYSVRSRNVRLRQLAASRGLLVREEGKDNATDTEQHDGAHGISRAHLVPEQYEWYSKTFLCTHGWKRRSRGSGQRVSHSVRATECPAKVCATLQRTDGSSDWSVVVTKHVTEHNHKLSEAMYQQYSEVRRVRDPAILQQAEQMWRAGGTRRRVFEFLKEQSPGHIVLMKDVHNLVQRWQTQEPQWQTETVSHLQLFATSRSSQSGSIETNAVALSASNPSQNVSSVVLVPYSPSIFCLPSQAHVQQPKVQYQFEHKQCTVAASTDAATGYKVMQAAQTDQNVALLAPVAKPSFTPPNVVLLKNAGLALSGAVLSNGTNVASVPCRIHGASGETQGNVASTDARIAQCTCCWIPGGNCISIVPAIEPLSSTDLSLEADNRTLLYADEIEGFWKPSSNSEIEKMTTESGAMMWRVPRIMRRYPSWETFHKYLDEYSAATFQLYRVRTTYSVRSRNVRLRQLAASRGLLVREEGKDNATDTEQHDGAHGISRAHLVPEQYEWYSKTFLCTHGWKRRSRGSGQRVSHSVRATECPAKVCATLQRTDGSSDWSVVVTKHVTEHNHKLSEAMYQQYSEVRRVRDPAILQQAEQMWRAGGTRRRVFEFLKEQSPGHIVLMKDVHNLVQRWQTQEPQCRQDGDNDDQSDIQTKQQLN</sequence>
<organism evidence="2 3">
    <name type="scientific">Bremia lactucae</name>
    <name type="common">Lettuce downy mildew</name>
    <dbReference type="NCBI Taxonomy" id="4779"/>
    <lineage>
        <taxon>Eukaryota</taxon>
        <taxon>Sar</taxon>
        <taxon>Stramenopiles</taxon>
        <taxon>Oomycota</taxon>
        <taxon>Peronosporomycetes</taxon>
        <taxon>Peronosporales</taxon>
        <taxon>Peronosporaceae</taxon>
        <taxon>Bremia</taxon>
    </lineage>
</organism>
<dbReference type="RefSeq" id="XP_067816300.1">
    <property type="nucleotide sequence ID" value="XM_067958549.1"/>
</dbReference>
<gene>
    <name evidence="2" type="ORF">CCR75_000441</name>
</gene>
<dbReference type="KEGG" id="blac:94344220"/>
<reference evidence="2 3" key="1">
    <citation type="journal article" date="2021" name="Genome Biol.">
        <title>AFLAP: assembly-free linkage analysis pipeline using k-mers from genome sequencing data.</title>
        <authorList>
            <person name="Fletcher K."/>
            <person name="Zhang L."/>
            <person name="Gil J."/>
            <person name="Han R."/>
            <person name="Cavanaugh K."/>
            <person name="Michelmore R."/>
        </authorList>
    </citation>
    <scope>NUCLEOTIDE SEQUENCE [LARGE SCALE GENOMIC DNA]</scope>
    <source>
        <strain evidence="2 3">SF5</strain>
    </source>
</reference>
<keyword evidence="3" id="KW-1185">Reference proteome</keyword>
<name>A0A976FHS9_BRELC</name>
<evidence type="ECO:0000313" key="3">
    <source>
        <dbReference type="Proteomes" id="UP000294530"/>
    </source>
</evidence>
<dbReference type="Proteomes" id="UP000294530">
    <property type="component" value="Unassembled WGS sequence"/>
</dbReference>
<protein>
    <submittedName>
        <fullName evidence="2">Uncharacterized protein</fullName>
    </submittedName>
</protein>
<dbReference type="OrthoDB" id="167578at2759"/>
<dbReference type="EMBL" id="SHOA02000014">
    <property type="protein sequence ID" value="TDH66801.1"/>
    <property type="molecule type" value="Genomic_DNA"/>
</dbReference>